<feature type="region of interest" description="Disordered" evidence="1">
    <location>
        <begin position="1"/>
        <end position="54"/>
    </location>
</feature>
<dbReference type="AlphaFoldDB" id="A0A2G9UD04"/>
<evidence type="ECO:0000313" key="3">
    <source>
        <dbReference type="Proteomes" id="UP000230423"/>
    </source>
</evidence>
<protein>
    <submittedName>
        <fullName evidence="2">Uncharacterized protein</fullName>
    </submittedName>
</protein>
<reference evidence="2 3" key="1">
    <citation type="submission" date="2015-09" db="EMBL/GenBank/DDBJ databases">
        <title>Draft genome of the parasitic nematode Teladorsagia circumcincta isolate WARC Sus (inbred).</title>
        <authorList>
            <person name="Mitreva M."/>
        </authorList>
    </citation>
    <scope>NUCLEOTIDE SEQUENCE [LARGE SCALE GENOMIC DNA]</scope>
    <source>
        <strain evidence="2 3">S</strain>
    </source>
</reference>
<accession>A0A2G9UD04</accession>
<dbReference type="Proteomes" id="UP000230423">
    <property type="component" value="Unassembled WGS sequence"/>
</dbReference>
<evidence type="ECO:0000313" key="2">
    <source>
        <dbReference type="EMBL" id="PIO67330.1"/>
    </source>
</evidence>
<organism evidence="2 3">
    <name type="scientific">Teladorsagia circumcincta</name>
    <name type="common">Brown stomach worm</name>
    <name type="synonym">Ostertagia circumcincta</name>
    <dbReference type="NCBI Taxonomy" id="45464"/>
    <lineage>
        <taxon>Eukaryota</taxon>
        <taxon>Metazoa</taxon>
        <taxon>Ecdysozoa</taxon>
        <taxon>Nematoda</taxon>
        <taxon>Chromadorea</taxon>
        <taxon>Rhabditida</taxon>
        <taxon>Rhabditina</taxon>
        <taxon>Rhabditomorpha</taxon>
        <taxon>Strongyloidea</taxon>
        <taxon>Trichostrongylidae</taxon>
        <taxon>Teladorsagia</taxon>
    </lineage>
</organism>
<keyword evidence="3" id="KW-1185">Reference proteome</keyword>
<gene>
    <name evidence="2" type="ORF">TELCIR_10924</name>
</gene>
<sequence>MELDDDFLSPFSFAAPRSKSNDKNTTPQKRRSLRDRIKSDLPEREMSKESDEGSVRARFLKAKKIKDDNSSTESSSCTF</sequence>
<evidence type="ECO:0000256" key="1">
    <source>
        <dbReference type="SAM" id="MobiDB-lite"/>
    </source>
</evidence>
<name>A0A2G9UD04_TELCI</name>
<dbReference type="EMBL" id="KZ347661">
    <property type="protein sequence ID" value="PIO67330.1"/>
    <property type="molecule type" value="Genomic_DNA"/>
</dbReference>
<proteinExistence type="predicted"/>
<feature type="compositionally biased region" description="Basic and acidic residues" evidence="1">
    <location>
        <begin position="34"/>
        <end position="54"/>
    </location>
</feature>